<evidence type="ECO:0008006" key="4">
    <source>
        <dbReference type="Google" id="ProtNLM"/>
    </source>
</evidence>
<dbReference type="EMBL" id="BJXN01000001">
    <property type="protein sequence ID" value="GEM88644.1"/>
    <property type="molecule type" value="Genomic_DNA"/>
</dbReference>
<accession>A0A511RG68</accession>
<dbReference type="AlphaFoldDB" id="A0A511RG68"/>
<keyword evidence="1" id="KW-0479">Metal-binding</keyword>
<protein>
    <recommendedName>
        <fullName evidence="4">Leucyl aminopeptidase</fullName>
    </recommendedName>
</protein>
<dbReference type="SUPFAM" id="SSF144052">
    <property type="entry name" value="Thermophilic metalloprotease-like"/>
    <property type="match status" value="1"/>
</dbReference>
<dbReference type="GO" id="GO:0046872">
    <property type="term" value="F:metal ion binding"/>
    <property type="evidence" value="ECO:0007669"/>
    <property type="project" value="UniProtKB-KW"/>
</dbReference>
<name>A0A511RG68_9DEIN</name>
<evidence type="ECO:0000256" key="1">
    <source>
        <dbReference type="ARBA" id="ARBA00022723"/>
    </source>
</evidence>
<dbReference type="RefSeq" id="WP_147144782.1">
    <property type="nucleotide sequence ID" value="NZ_BJXN01000001.1"/>
</dbReference>
<gene>
    <name evidence="2" type="ORF">ODE01S_00780</name>
</gene>
<evidence type="ECO:0000313" key="2">
    <source>
        <dbReference type="EMBL" id="GEM88644.1"/>
    </source>
</evidence>
<dbReference type="PANTHER" id="PTHR34448:SF1">
    <property type="entry name" value="BLL6088 PROTEIN"/>
    <property type="match status" value="1"/>
</dbReference>
<evidence type="ECO:0000313" key="3">
    <source>
        <dbReference type="Proteomes" id="UP000321827"/>
    </source>
</evidence>
<reference evidence="2 3" key="1">
    <citation type="submission" date="2019-07" db="EMBL/GenBank/DDBJ databases">
        <title>Whole genome shotgun sequence of Oceanithermus desulfurans NBRC 100063.</title>
        <authorList>
            <person name="Hosoyama A."/>
            <person name="Uohara A."/>
            <person name="Ohji S."/>
            <person name="Ichikawa N."/>
        </authorList>
    </citation>
    <scope>NUCLEOTIDE SEQUENCE [LARGE SCALE GENOMIC DNA]</scope>
    <source>
        <strain evidence="2 3">NBRC 100063</strain>
    </source>
</reference>
<dbReference type="Proteomes" id="UP000321827">
    <property type="component" value="Unassembled WGS sequence"/>
</dbReference>
<dbReference type="InterPro" id="IPR052170">
    <property type="entry name" value="M29_Exopeptidase"/>
</dbReference>
<comment type="caution">
    <text evidence="2">The sequence shown here is derived from an EMBL/GenBank/DDBJ whole genome shotgun (WGS) entry which is preliminary data.</text>
</comment>
<dbReference type="InterPro" id="IPR058739">
    <property type="entry name" value="NicX"/>
</dbReference>
<dbReference type="PANTHER" id="PTHR34448">
    <property type="entry name" value="AMINOPEPTIDASE"/>
    <property type="match status" value="1"/>
</dbReference>
<organism evidence="2 3">
    <name type="scientific">Oceanithermus desulfurans NBRC 100063</name>
    <dbReference type="NCBI Taxonomy" id="1227550"/>
    <lineage>
        <taxon>Bacteria</taxon>
        <taxon>Thermotogati</taxon>
        <taxon>Deinococcota</taxon>
        <taxon>Deinococci</taxon>
        <taxon>Thermales</taxon>
        <taxon>Thermaceae</taxon>
        <taxon>Oceanithermus</taxon>
    </lineage>
</organism>
<proteinExistence type="predicted"/>
<dbReference type="Pfam" id="PF26233">
    <property type="entry name" value="NicX"/>
    <property type="match status" value="1"/>
</dbReference>
<dbReference type="OrthoDB" id="9803993at2"/>
<sequence>MNRQRIIDAIDLAHRIVRQHLSVQPGENVLIVADPETEMEIYLALAGAVQSVGAEFTVSLMPTRGRDRATYLTQPIEHALDASDVLIGVTKASGAPTYARKVAQLLSARKIRALSMVMRELDNYLKGAATADYEELEDLGQRVAKLWAAADEIRIETERGTRFRAGVTKEPVMGQPVIVECGLAREPGREAAFSDGEVSQRPRAGTAEGRLVIDGPVAGMRGLDPFEVEVEGGEVVRIAGGGNRTRQLASVFERLPCAKHIAEIGLGLNPEALHNGDFEEEKKAQGNVHVALGDDIFYGGSHGCDIHWDMVLYDATVWLDDFPLFKEGRLQLQEVLETTR</sequence>